<evidence type="ECO:0000313" key="5">
    <source>
        <dbReference type="Proteomes" id="UP000051461"/>
    </source>
</evidence>
<evidence type="ECO:0000259" key="3">
    <source>
        <dbReference type="PROSITE" id="PS01031"/>
    </source>
</evidence>
<dbReference type="RefSeq" id="WP_057904604.1">
    <property type="nucleotide sequence ID" value="NZ_AZDA01000058.1"/>
</dbReference>
<comment type="caution">
    <text evidence="4">The sequence shown here is derived from an EMBL/GenBank/DDBJ whole genome shotgun (WGS) entry which is preliminary data.</text>
</comment>
<keyword evidence="5" id="KW-1185">Reference proteome</keyword>
<evidence type="ECO:0000256" key="1">
    <source>
        <dbReference type="PROSITE-ProRule" id="PRU00285"/>
    </source>
</evidence>
<dbReference type="CDD" id="cd06471">
    <property type="entry name" value="ACD_LpsHSP_like"/>
    <property type="match status" value="1"/>
</dbReference>
<dbReference type="InterPro" id="IPR008978">
    <property type="entry name" value="HSP20-like_chaperone"/>
</dbReference>
<sequence>MANDLMNGRSDMMALGADRFFNRLARDFFGNTFEVPSATEQMKTDIRESDQAYTVKIELPGFKKDNLSLDYQHGILQVSGKLENNTKETDDNGNVLRSERHYGTYQRQYRLPNVQREQISAAYKDGILTITLPKQAPTTDEKPIQIN</sequence>
<comment type="similarity">
    <text evidence="1 2">Belongs to the small heat shock protein (HSP20) family.</text>
</comment>
<gene>
    <name evidence="4" type="ORF">FC07_GL002970</name>
</gene>
<dbReference type="OrthoDB" id="9811615at2"/>
<dbReference type="PANTHER" id="PTHR11527">
    <property type="entry name" value="HEAT-SHOCK PROTEIN 20 FAMILY MEMBER"/>
    <property type="match status" value="1"/>
</dbReference>
<evidence type="ECO:0000256" key="2">
    <source>
        <dbReference type="RuleBase" id="RU003616"/>
    </source>
</evidence>
<proteinExistence type="inferred from homology"/>
<dbReference type="AlphaFoldDB" id="A0A0R1H057"/>
<dbReference type="Pfam" id="PF00011">
    <property type="entry name" value="HSP20"/>
    <property type="match status" value="1"/>
</dbReference>
<reference evidence="4 5" key="1">
    <citation type="journal article" date="2015" name="Genome Announc.">
        <title>Expanding the biotechnology potential of lactobacilli through comparative genomics of 213 strains and associated genera.</title>
        <authorList>
            <person name="Sun Z."/>
            <person name="Harris H.M."/>
            <person name="McCann A."/>
            <person name="Guo C."/>
            <person name="Argimon S."/>
            <person name="Zhang W."/>
            <person name="Yang X."/>
            <person name="Jeffery I.B."/>
            <person name="Cooney J.C."/>
            <person name="Kagawa T.F."/>
            <person name="Liu W."/>
            <person name="Song Y."/>
            <person name="Salvetti E."/>
            <person name="Wrobel A."/>
            <person name="Rasinkangas P."/>
            <person name="Parkhill J."/>
            <person name="Rea M.C."/>
            <person name="O'Sullivan O."/>
            <person name="Ritari J."/>
            <person name="Douillard F.P."/>
            <person name="Paul Ross R."/>
            <person name="Yang R."/>
            <person name="Briner A.E."/>
            <person name="Felis G.E."/>
            <person name="de Vos W.M."/>
            <person name="Barrangou R."/>
            <person name="Klaenhammer T.R."/>
            <person name="Caufield P.W."/>
            <person name="Cui Y."/>
            <person name="Zhang H."/>
            <person name="O'Toole P.W."/>
        </authorList>
    </citation>
    <scope>NUCLEOTIDE SEQUENCE [LARGE SCALE GENOMIC DNA]</scope>
    <source>
        <strain evidence="4 5">DSM 20003</strain>
    </source>
</reference>
<dbReference type="InterPro" id="IPR031107">
    <property type="entry name" value="Small_HSP"/>
</dbReference>
<dbReference type="PATRIC" id="fig|1423726.3.peg.3082"/>
<name>A0A0R1H057_9LACO</name>
<dbReference type="Proteomes" id="UP000051461">
    <property type="component" value="Unassembled WGS sequence"/>
</dbReference>
<protein>
    <submittedName>
        <fullName evidence="4">Heat shock protein Hsp20</fullName>
    </submittedName>
</protein>
<dbReference type="InterPro" id="IPR002068">
    <property type="entry name" value="A-crystallin/Hsp20_dom"/>
</dbReference>
<dbReference type="STRING" id="1423726.FC07_GL002970"/>
<keyword evidence="4" id="KW-0346">Stress response</keyword>
<organism evidence="4 5">
    <name type="scientific">Loigolactobacillus bifermentans DSM 20003</name>
    <dbReference type="NCBI Taxonomy" id="1423726"/>
    <lineage>
        <taxon>Bacteria</taxon>
        <taxon>Bacillati</taxon>
        <taxon>Bacillota</taxon>
        <taxon>Bacilli</taxon>
        <taxon>Lactobacillales</taxon>
        <taxon>Lactobacillaceae</taxon>
        <taxon>Loigolactobacillus</taxon>
    </lineage>
</organism>
<accession>A0A0R1H057</accession>
<dbReference type="Gene3D" id="2.60.40.790">
    <property type="match status" value="1"/>
</dbReference>
<dbReference type="PROSITE" id="PS01031">
    <property type="entry name" value="SHSP"/>
    <property type="match status" value="1"/>
</dbReference>
<feature type="domain" description="SHSP" evidence="3">
    <location>
        <begin position="33"/>
        <end position="147"/>
    </location>
</feature>
<dbReference type="EMBL" id="AZDA01000058">
    <property type="protein sequence ID" value="KRK36738.1"/>
    <property type="molecule type" value="Genomic_DNA"/>
</dbReference>
<evidence type="ECO:0000313" key="4">
    <source>
        <dbReference type="EMBL" id="KRK36738.1"/>
    </source>
</evidence>
<dbReference type="SUPFAM" id="SSF49764">
    <property type="entry name" value="HSP20-like chaperones"/>
    <property type="match status" value="1"/>
</dbReference>